<reference evidence="2 3" key="1">
    <citation type="journal article" date="2021" name="Hortic Res">
        <title>Chromosome-scale assembly of the Dendrobium chrysotoxum genome enhances the understanding of orchid evolution.</title>
        <authorList>
            <person name="Zhang Y."/>
            <person name="Zhang G.Q."/>
            <person name="Zhang D."/>
            <person name="Liu X.D."/>
            <person name="Xu X.Y."/>
            <person name="Sun W.H."/>
            <person name="Yu X."/>
            <person name="Zhu X."/>
            <person name="Wang Z.W."/>
            <person name="Zhao X."/>
            <person name="Zhong W.Y."/>
            <person name="Chen H."/>
            <person name="Yin W.L."/>
            <person name="Huang T."/>
            <person name="Niu S.C."/>
            <person name="Liu Z.J."/>
        </authorList>
    </citation>
    <scope>NUCLEOTIDE SEQUENCE [LARGE SCALE GENOMIC DNA]</scope>
    <source>
        <strain evidence="2">Lindl</strain>
    </source>
</reference>
<dbReference type="EMBL" id="JAGFBR010000012">
    <property type="protein sequence ID" value="KAH0457316.1"/>
    <property type="molecule type" value="Genomic_DNA"/>
</dbReference>
<dbReference type="PANTHER" id="PTHR34190:SF9">
    <property type="entry name" value="BZIP DOMAIN-CONTAINING PROTEIN"/>
    <property type="match status" value="1"/>
</dbReference>
<feature type="compositionally biased region" description="Basic and acidic residues" evidence="1">
    <location>
        <begin position="1"/>
        <end position="13"/>
    </location>
</feature>
<evidence type="ECO:0000313" key="3">
    <source>
        <dbReference type="Proteomes" id="UP000775213"/>
    </source>
</evidence>
<gene>
    <name evidence="2" type="ORF">IEQ34_012631</name>
</gene>
<comment type="caution">
    <text evidence="2">The sequence shown here is derived from an EMBL/GenBank/DDBJ whole genome shotgun (WGS) entry which is preliminary data.</text>
</comment>
<dbReference type="PANTHER" id="PTHR34190">
    <property type="entry name" value="EXPRESSED PROTEIN"/>
    <property type="match status" value="1"/>
</dbReference>
<accession>A0AAV7GLD2</accession>
<dbReference type="Proteomes" id="UP000775213">
    <property type="component" value="Unassembled WGS sequence"/>
</dbReference>
<evidence type="ECO:0000313" key="2">
    <source>
        <dbReference type="EMBL" id="KAH0457316.1"/>
    </source>
</evidence>
<dbReference type="AlphaFoldDB" id="A0AAV7GLD2"/>
<organism evidence="2 3">
    <name type="scientific">Dendrobium chrysotoxum</name>
    <name type="common">Orchid</name>
    <dbReference type="NCBI Taxonomy" id="161865"/>
    <lineage>
        <taxon>Eukaryota</taxon>
        <taxon>Viridiplantae</taxon>
        <taxon>Streptophyta</taxon>
        <taxon>Embryophyta</taxon>
        <taxon>Tracheophyta</taxon>
        <taxon>Spermatophyta</taxon>
        <taxon>Magnoliopsida</taxon>
        <taxon>Liliopsida</taxon>
        <taxon>Asparagales</taxon>
        <taxon>Orchidaceae</taxon>
        <taxon>Epidendroideae</taxon>
        <taxon>Malaxideae</taxon>
        <taxon>Dendrobiinae</taxon>
        <taxon>Dendrobium</taxon>
    </lineage>
</organism>
<protein>
    <submittedName>
        <fullName evidence="2">Uncharacterized protein</fullName>
    </submittedName>
</protein>
<evidence type="ECO:0000256" key="1">
    <source>
        <dbReference type="SAM" id="MobiDB-lite"/>
    </source>
</evidence>
<proteinExistence type="predicted"/>
<feature type="region of interest" description="Disordered" evidence="1">
    <location>
        <begin position="1"/>
        <end position="21"/>
    </location>
</feature>
<sequence>MGDRLRGHEKPAYKAENNPSAESVLDRLNQIDLRLRQLEKKERLPDSCFAEERGRRYQLPSDMVDVQLKEALMDRLNLLETRIRQLSEELDNGGSSSGGGGHSMMAITFPAEKQKQIQCSSSRREVGWPCPAGSGNYQSQMSKKKVIEPMQADTTKAMDKRAAAFCRNEKRRMDRARLYKRWFQIGC</sequence>
<name>A0AAV7GLD2_DENCH</name>
<keyword evidence="3" id="KW-1185">Reference proteome</keyword>